<dbReference type="EMBL" id="KV878238">
    <property type="protein sequence ID" value="OJZ89586.1"/>
    <property type="molecule type" value="Genomic_DNA"/>
</dbReference>
<evidence type="ECO:0000313" key="2">
    <source>
        <dbReference type="Proteomes" id="UP000184063"/>
    </source>
</evidence>
<name>A0A1M3TSC0_ASPLC</name>
<dbReference type="Proteomes" id="UP000184063">
    <property type="component" value="Unassembled WGS sequence"/>
</dbReference>
<proteinExistence type="predicted"/>
<gene>
    <name evidence="1" type="ORF">ASPFODRAFT_498446</name>
</gene>
<dbReference type="VEuPathDB" id="FungiDB:ASPFODRAFT_498446"/>
<accession>A0A1M3TSC0</accession>
<reference evidence="2" key="1">
    <citation type="journal article" date="2017" name="Genome Biol.">
        <title>Comparative genomics reveals high biological diversity and specific adaptations in the industrially and medically important fungal genus Aspergillus.</title>
        <authorList>
            <person name="de Vries R.P."/>
            <person name="Riley R."/>
            <person name="Wiebenga A."/>
            <person name="Aguilar-Osorio G."/>
            <person name="Amillis S."/>
            <person name="Uchima C.A."/>
            <person name="Anderluh G."/>
            <person name="Asadollahi M."/>
            <person name="Askin M."/>
            <person name="Barry K."/>
            <person name="Battaglia E."/>
            <person name="Bayram O."/>
            <person name="Benocci T."/>
            <person name="Braus-Stromeyer S.A."/>
            <person name="Caldana C."/>
            <person name="Canovas D."/>
            <person name="Cerqueira G.C."/>
            <person name="Chen F."/>
            <person name="Chen W."/>
            <person name="Choi C."/>
            <person name="Clum A."/>
            <person name="Dos Santos R.A."/>
            <person name="Damasio A.R."/>
            <person name="Diallinas G."/>
            <person name="Emri T."/>
            <person name="Fekete E."/>
            <person name="Flipphi M."/>
            <person name="Freyberg S."/>
            <person name="Gallo A."/>
            <person name="Gournas C."/>
            <person name="Habgood R."/>
            <person name="Hainaut M."/>
            <person name="Harispe M.L."/>
            <person name="Henrissat B."/>
            <person name="Hilden K.S."/>
            <person name="Hope R."/>
            <person name="Hossain A."/>
            <person name="Karabika E."/>
            <person name="Karaffa L."/>
            <person name="Karanyi Z."/>
            <person name="Krasevec N."/>
            <person name="Kuo A."/>
            <person name="Kusch H."/>
            <person name="LaButti K."/>
            <person name="Lagendijk E.L."/>
            <person name="Lapidus A."/>
            <person name="Levasseur A."/>
            <person name="Lindquist E."/>
            <person name="Lipzen A."/>
            <person name="Logrieco A.F."/>
            <person name="MacCabe A."/>
            <person name="Maekelae M.R."/>
            <person name="Malavazi I."/>
            <person name="Melin P."/>
            <person name="Meyer V."/>
            <person name="Mielnichuk N."/>
            <person name="Miskei M."/>
            <person name="Molnar A.P."/>
            <person name="Mule G."/>
            <person name="Ngan C.Y."/>
            <person name="Orejas M."/>
            <person name="Orosz E."/>
            <person name="Ouedraogo J.P."/>
            <person name="Overkamp K.M."/>
            <person name="Park H.-S."/>
            <person name="Perrone G."/>
            <person name="Piumi F."/>
            <person name="Punt P.J."/>
            <person name="Ram A.F."/>
            <person name="Ramon A."/>
            <person name="Rauscher S."/>
            <person name="Record E."/>
            <person name="Riano-Pachon D.M."/>
            <person name="Robert V."/>
            <person name="Roehrig J."/>
            <person name="Ruller R."/>
            <person name="Salamov A."/>
            <person name="Salih N.S."/>
            <person name="Samson R.A."/>
            <person name="Sandor E."/>
            <person name="Sanguinetti M."/>
            <person name="Schuetze T."/>
            <person name="Sepcic K."/>
            <person name="Shelest E."/>
            <person name="Sherlock G."/>
            <person name="Sophianopoulou V."/>
            <person name="Squina F.M."/>
            <person name="Sun H."/>
            <person name="Susca A."/>
            <person name="Todd R.B."/>
            <person name="Tsang A."/>
            <person name="Unkles S.E."/>
            <person name="van de Wiele N."/>
            <person name="van Rossen-Uffink D."/>
            <person name="Oliveira J.V."/>
            <person name="Vesth T.C."/>
            <person name="Visser J."/>
            <person name="Yu J.-H."/>
            <person name="Zhou M."/>
            <person name="Andersen M.R."/>
            <person name="Archer D.B."/>
            <person name="Baker S.E."/>
            <person name="Benoit I."/>
            <person name="Brakhage A.A."/>
            <person name="Braus G.H."/>
            <person name="Fischer R."/>
            <person name="Frisvad J.C."/>
            <person name="Goldman G.H."/>
            <person name="Houbraken J."/>
            <person name="Oakley B."/>
            <person name="Pocsi I."/>
            <person name="Scazzocchio C."/>
            <person name="Seiboth B."/>
            <person name="vanKuyk P.A."/>
            <person name="Wortman J."/>
            <person name="Dyer P.S."/>
            <person name="Grigoriev I.V."/>
        </authorList>
    </citation>
    <scope>NUCLEOTIDE SEQUENCE [LARGE SCALE GENOMIC DNA]</scope>
    <source>
        <strain evidence="2">CBS 106.47</strain>
    </source>
</reference>
<sequence>MKHPPTMDMATYDTKTCAKHRRTRFTSQRISFFSPTRAIGLYTLIEHRRLILYHTVYRDCMRNVKGCRARPAPIAWDDVPPIRNMGCRSPGHIGRSSSEPYYPNSRVVGLGNAKVTLPYLALVSWASTLLTHNNTQPIVIGKTPDEKRKAEELLRHRPYGARP</sequence>
<organism evidence="1 2">
    <name type="scientific">Aspergillus luchuensis (strain CBS 106.47)</name>
    <dbReference type="NCBI Taxonomy" id="1137211"/>
    <lineage>
        <taxon>Eukaryota</taxon>
        <taxon>Fungi</taxon>
        <taxon>Dikarya</taxon>
        <taxon>Ascomycota</taxon>
        <taxon>Pezizomycotina</taxon>
        <taxon>Eurotiomycetes</taxon>
        <taxon>Eurotiomycetidae</taxon>
        <taxon>Eurotiales</taxon>
        <taxon>Aspergillaceae</taxon>
        <taxon>Aspergillus</taxon>
        <taxon>Aspergillus subgen. Circumdati</taxon>
    </lineage>
</organism>
<evidence type="ECO:0000313" key="1">
    <source>
        <dbReference type="EMBL" id="OJZ89586.1"/>
    </source>
</evidence>
<dbReference type="AlphaFoldDB" id="A0A1M3TSC0"/>
<protein>
    <submittedName>
        <fullName evidence="1">Uncharacterized protein</fullName>
    </submittedName>
</protein>